<dbReference type="EMBL" id="BSUO01000001">
    <property type="protein sequence ID" value="GMA41368.1"/>
    <property type="molecule type" value="Genomic_DNA"/>
</dbReference>
<proteinExistence type="predicted"/>
<dbReference type="PANTHER" id="PTHR32063">
    <property type="match status" value="1"/>
</dbReference>
<sequence length="161" mass="16820">MILTRFSLRNRALIALVTVFIMIGGVIALGAMKRELIPSIQIPIAGVVTVVPGAGAGVIEDQVSAPIEAAVLGVEGVEKVESTSRSGVSSVTVNLEYGTDLPQAQAKLQRAVLAVRNLPEGPIRASSRAASTTSRSCRSRPAVVRAPTSWPSGCATWWCPS</sequence>
<comment type="caution">
    <text evidence="2">The sequence shown here is derived from an EMBL/GenBank/DDBJ whole genome shotgun (WGS) entry which is preliminary data.</text>
</comment>
<dbReference type="PANTHER" id="PTHR32063:SF0">
    <property type="entry name" value="SWARMING MOTILITY PROTEIN SWRC"/>
    <property type="match status" value="1"/>
</dbReference>
<gene>
    <name evidence="2" type="ORF">GCM10025883_34130</name>
</gene>
<organism evidence="2 3">
    <name type="scientific">Mobilicoccus caccae</name>
    <dbReference type="NCBI Taxonomy" id="1859295"/>
    <lineage>
        <taxon>Bacteria</taxon>
        <taxon>Bacillati</taxon>
        <taxon>Actinomycetota</taxon>
        <taxon>Actinomycetes</taxon>
        <taxon>Micrococcales</taxon>
        <taxon>Dermatophilaceae</taxon>
        <taxon>Mobilicoccus</taxon>
    </lineage>
</organism>
<dbReference type="Proteomes" id="UP001157126">
    <property type="component" value="Unassembled WGS sequence"/>
</dbReference>
<keyword evidence="1" id="KW-0472">Membrane</keyword>
<dbReference type="InterPro" id="IPR001036">
    <property type="entry name" value="Acrflvin-R"/>
</dbReference>
<dbReference type="SUPFAM" id="SSF82693">
    <property type="entry name" value="Multidrug efflux transporter AcrB pore domain, PN1, PN2, PC1 and PC2 subdomains"/>
    <property type="match status" value="1"/>
</dbReference>
<keyword evidence="1" id="KW-0812">Transmembrane</keyword>
<reference evidence="3" key="1">
    <citation type="journal article" date="2019" name="Int. J. Syst. Evol. Microbiol.">
        <title>The Global Catalogue of Microorganisms (GCM) 10K type strain sequencing project: providing services to taxonomists for standard genome sequencing and annotation.</title>
        <authorList>
            <consortium name="The Broad Institute Genomics Platform"/>
            <consortium name="The Broad Institute Genome Sequencing Center for Infectious Disease"/>
            <person name="Wu L."/>
            <person name="Ma J."/>
        </authorList>
    </citation>
    <scope>NUCLEOTIDE SEQUENCE [LARGE SCALE GENOMIC DNA]</scope>
    <source>
        <strain evidence="3">NBRC 113072</strain>
    </source>
</reference>
<dbReference type="RefSeq" id="WP_284304913.1">
    <property type="nucleotide sequence ID" value="NZ_BSUO01000001.1"/>
</dbReference>
<evidence type="ECO:0000313" key="2">
    <source>
        <dbReference type="EMBL" id="GMA41368.1"/>
    </source>
</evidence>
<keyword evidence="3" id="KW-1185">Reference proteome</keyword>
<evidence type="ECO:0000256" key="1">
    <source>
        <dbReference type="SAM" id="Phobius"/>
    </source>
</evidence>
<protein>
    <recommendedName>
        <fullName evidence="4">AcrB/AcrD/AcrF family protein</fullName>
    </recommendedName>
</protein>
<accession>A0ABQ6IVQ8</accession>
<feature type="transmembrane region" description="Helical" evidence="1">
    <location>
        <begin position="12"/>
        <end position="32"/>
    </location>
</feature>
<dbReference type="Gene3D" id="3.30.70.1430">
    <property type="entry name" value="Multidrug efflux transporter AcrB pore domain"/>
    <property type="match status" value="1"/>
</dbReference>
<evidence type="ECO:0008006" key="4">
    <source>
        <dbReference type="Google" id="ProtNLM"/>
    </source>
</evidence>
<dbReference type="Gene3D" id="1.20.1640.10">
    <property type="entry name" value="Multidrug efflux transporter AcrB transmembrane domain"/>
    <property type="match status" value="1"/>
</dbReference>
<name>A0ABQ6IVQ8_9MICO</name>
<keyword evidence="1" id="KW-1133">Transmembrane helix</keyword>
<dbReference type="Pfam" id="PF00873">
    <property type="entry name" value="ACR_tran"/>
    <property type="match status" value="1"/>
</dbReference>
<evidence type="ECO:0000313" key="3">
    <source>
        <dbReference type="Proteomes" id="UP001157126"/>
    </source>
</evidence>